<keyword evidence="6 11" id="KW-0418">Kinase</keyword>
<dbReference type="EC" id="2.7.13.3" evidence="2"/>
<evidence type="ECO:0000256" key="9">
    <source>
        <dbReference type="SAM" id="Phobius"/>
    </source>
</evidence>
<dbReference type="SMART" id="SM00388">
    <property type="entry name" value="HisKA"/>
    <property type="match status" value="1"/>
</dbReference>
<comment type="catalytic activity">
    <reaction evidence="1">
        <text>ATP + protein L-histidine = ADP + protein N-phospho-L-histidine.</text>
        <dbReference type="EC" id="2.7.13.3"/>
    </reaction>
</comment>
<dbReference type="Proteomes" id="UP000032233">
    <property type="component" value="Unassembled WGS sequence"/>
</dbReference>
<keyword evidence="12" id="KW-1185">Reference proteome</keyword>
<dbReference type="AlphaFoldDB" id="A0A0D2JBK0"/>
<dbReference type="GO" id="GO:0005524">
    <property type="term" value="F:ATP binding"/>
    <property type="evidence" value="ECO:0007669"/>
    <property type="project" value="UniProtKB-KW"/>
</dbReference>
<evidence type="ECO:0000256" key="4">
    <source>
        <dbReference type="ARBA" id="ARBA00022679"/>
    </source>
</evidence>
<evidence type="ECO:0000256" key="8">
    <source>
        <dbReference type="ARBA" id="ARBA00023012"/>
    </source>
</evidence>
<evidence type="ECO:0000256" key="7">
    <source>
        <dbReference type="ARBA" id="ARBA00022840"/>
    </source>
</evidence>
<evidence type="ECO:0000256" key="3">
    <source>
        <dbReference type="ARBA" id="ARBA00022553"/>
    </source>
</evidence>
<feature type="transmembrane region" description="Helical" evidence="9">
    <location>
        <begin position="294"/>
        <end position="316"/>
    </location>
</feature>
<dbReference type="Pfam" id="PF00512">
    <property type="entry name" value="HisKA"/>
    <property type="match status" value="1"/>
</dbReference>
<dbReference type="OrthoDB" id="9777714at2"/>
<keyword evidence="9" id="KW-1133">Transmembrane helix</keyword>
<evidence type="ECO:0000256" key="6">
    <source>
        <dbReference type="ARBA" id="ARBA00022777"/>
    </source>
</evidence>
<dbReference type="SUPFAM" id="SSF55874">
    <property type="entry name" value="ATPase domain of HSP90 chaperone/DNA topoisomerase II/histidine kinase"/>
    <property type="match status" value="1"/>
</dbReference>
<dbReference type="InterPro" id="IPR003594">
    <property type="entry name" value="HATPase_dom"/>
</dbReference>
<proteinExistence type="predicted"/>
<feature type="transmembrane region" description="Helical" evidence="9">
    <location>
        <begin position="32"/>
        <end position="52"/>
    </location>
</feature>
<keyword evidence="9" id="KW-0472">Membrane</keyword>
<dbReference type="RefSeq" id="WP_044349789.1">
    <property type="nucleotide sequence ID" value="NZ_AZAC01000018.1"/>
</dbReference>
<dbReference type="InterPro" id="IPR036097">
    <property type="entry name" value="HisK_dim/P_sf"/>
</dbReference>
<dbReference type="InterPro" id="IPR005467">
    <property type="entry name" value="His_kinase_dom"/>
</dbReference>
<dbReference type="SUPFAM" id="SSF47384">
    <property type="entry name" value="Homodimeric domain of signal transducing histidine kinase"/>
    <property type="match status" value="1"/>
</dbReference>
<dbReference type="PATRIC" id="fig|1429043.3.peg.3316"/>
<protein>
    <recommendedName>
        <fullName evidence="2">histidine kinase</fullName>
        <ecNumber evidence="2">2.7.13.3</ecNumber>
    </recommendedName>
</protein>
<keyword evidence="9" id="KW-0812">Transmembrane</keyword>
<dbReference type="InterPro" id="IPR036890">
    <property type="entry name" value="HATPase_C_sf"/>
</dbReference>
<evidence type="ECO:0000313" key="12">
    <source>
        <dbReference type="Proteomes" id="UP000032233"/>
    </source>
</evidence>
<evidence type="ECO:0000259" key="10">
    <source>
        <dbReference type="PROSITE" id="PS50109"/>
    </source>
</evidence>
<name>A0A0D2JBK0_9BACT</name>
<dbReference type="GO" id="GO:0000155">
    <property type="term" value="F:phosphorelay sensor kinase activity"/>
    <property type="evidence" value="ECO:0007669"/>
    <property type="project" value="InterPro"/>
</dbReference>
<dbReference type="InParanoid" id="A0A0D2JBK0"/>
<keyword evidence="7" id="KW-0067">ATP-binding</keyword>
<keyword evidence="8" id="KW-0902">Two-component regulatory system</keyword>
<feature type="domain" description="Histidine kinase" evidence="10">
    <location>
        <begin position="354"/>
        <end position="569"/>
    </location>
</feature>
<reference evidence="11 12" key="1">
    <citation type="submission" date="2013-11" db="EMBL/GenBank/DDBJ databases">
        <title>Metagenomic analysis of a methanogenic consortium involved in long chain n-alkane degradation.</title>
        <authorList>
            <person name="Davidova I.A."/>
            <person name="Callaghan A.V."/>
            <person name="Wawrik B."/>
            <person name="Pruitt S."/>
            <person name="Marks C."/>
            <person name="Duncan K.E."/>
            <person name="Suflita J.M."/>
        </authorList>
    </citation>
    <scope>NUCLEOTIDE SEQUENCE [LARGE SCALE GENOMIC DNA]</scope>
    <source>
        <strain evidence="11 12">SPR</strain>
    </source>
</reference>
<gene>
    <name evidence="11" type="ORF">X474_15690</name>
</gene>
<dbReference type="PANTHER" id="PTHR43065">
    <property type="entry name" value="SENSOR HISTIDINE KINASE"/>
    <property type="match status" value="1"/>
</dbReference>
<dbReference type="InterPro" id="IPR003661">
    <property type="entry name" value="HisK_dim/P_dom"/>
</dbReference>
<dbReference type="Pfam" id="PF02518">
    <property type="entry name" value="HATPase_c"/>
    <property type="match status" value="1"/>
</dbReference>
<dbReference type="PROSITE" id="PS50109">
    <property type="entry name" value="HIS_KIN"/>
    <property type="match status" value="1"/>
</dbReference>
<evidence type="ECO:0000256" key="5">
    <source>
        <dbReference type="ARBA" id="ARBA00022741"/>
    </source>
</evidence>
<organism evidence="11 12">
    <name type="scientific">Dethiosulfatarculus sandiegensis</name>
    <dbReference type="NCBI Taxonomy" id="1429043"/>
    <lineage>
        <taxon>Bacteria</taxon>
        <taxon>Pseudomonadati</taxon>
        <taxon>Thermodesulfobacteriota</taxon>
        <taxon>Desulfarculia</taxon>
        <taxon>Desulfarculales</taxon>
        <taxon>Desulfarculaceae</taxon>
        <taxon>Dethiosulfatarculus</taxon>
    </lineage>
</organism>
<dbReference type="Gene3D" id="3.30.565.10">
    <property type="entry name" value="Histidine kinase-like ATPase, C-terminal domain"/>
    <property type="match status" value="1"/>
</dbReference>
<dbReference type="CDD" id="cd00082">
    <property type="entry name" value="HisKA"/>
    <property type="match status" value="1"/>
</dbReference>
<comment type="caution">
    <text evidence="11">The sequence shown here is derived from an EMBL/GenBank/DDBJ whole genome shotgun (WGS) entry which is preliminary data.</text>
</comment>
<dbReference type="PANTHER" id="PTHR43065:SF46">
    <property type="entry name" value="C4-DICARBOXYLATE TRANSPORT SENSOR PROTEIN DCTB"/>
    <property type="match status" value="1"/>
</dbReference>
<dbReference type="Gene3D" id="3.30.450.20">
    <property type="entry name" value="PAS domain"/>
    <property type="match status" value="1"/>
</dbReference>
<keyword evidence="3" id="KW-0597">Phosphoprotein</keyword>
<keyword evidence="4" id="KW-0808">Transferase</keyword>
<dbReference type="SMART" id="SM00387">
    <property type="entry name" value="HATPase_c"/>
    <property type="match status" value="1"/>
</dbReference>
<dbReference type="STRING" id="1429043.X474_15690"/>
<keyword evidence="5" id="KW-0547">Nucleotide-binding</keyword>
<dbReference type="InterPro" id="IPR004358">
    <property type="entry name" value="Sig_transdc_His_kin-like_C"/>
</dbReference>
<evidence type="ECO:0000256" key="1">
    <source>
        <dbReference type="ARBA" id="ARBA00000085"/>
    </source>
</evidence>
<dbReference type="PRINTS" id="PR00344">
    <property type="entry name" value="BCTRLSENSOR"/>
</dbReference>
<accession>A0A0D2JBK0</accession>
<evidence type="ECO:0000313" key="11">
    <source>
        <dbReference type="EMBL" id="KIX13136.1"/>
    </source>
</evidence>
<dbReference type="Gene3D" id="1.10.287.130">
    <property type="match status" value="1"/>
</dbReference>
<sequence>MGLWNLIKPSFWEKRHSKLELLNYRRLWKNTFWSAIVVTLAPLFLLAAINFYQFQKQYELQFSEITNQMQRLLATSKLQVSYFLDERKAALAYVNLDNTFEELSDIKRLSSVFSRLRKSFGGFVDLGLIDARGIQQTYVGPYNLEGHNYKNQDWYQEVMIRGIYISDVFLGHRNFPHFVIAVRHESENEPPYVLRATIDTDRLNSLMKAQDIRRGGDLFLVNQAGMLQTSSELYGQVLTQFPLVSDQHPMTNGIYQTKDATNLPLAVGVAEVEGTPFNLVAINKPKALLHRWDILRINVMIMVGLSVMAMLLVIYWGSNTLVGRIYDADLRRVTMLHEMEYTNKLASIGRLAAGVAHEINNPVAIINEKVGLMTDILAHTESCPLKDKFLKQAEVIKDSVRRVSRITHRLLGFARHLPIKSEQIHLVDLIKEVLGLLGREAEYRNIQINLDGDGEVPPIMADKGQLQQVFLNILNNALAAVSDGGRIDINVAEHDRKRVAISIYDNGEGIKEENLKNIFEPFFSTKGEKGTGLGLSITYGIVQKMGGDIHVESKTGEGTTFRILLPRQNNTNLETDEEEVISRLV</sequence>
<dbReference type="EMBL" id="AZAC01000018">
    <property type="protein sequence ID" value="KIX13136.1"/>
    <property type="molecule type" value="Genomic_DNA"/>
</dbReference>
<evidence type="ECO:0000256" key="2">
    <source>
        <dbReference type="ARBA" id="ARBA00012438"/>
    </source>
</evidence>